<protein>
    <submittedName>
        <fullName evidence="2">Uncharacterized protein</fullName>
    </submittedName>
</protein>
<feature type="region of interest" description="Disordered" evidence="1">
    <location>
        <begin position="1"/>
        <end position="91"/>
    </location>
</feature>
<comment type="caution">
    <text evidence="2">The sequence shown here is derived from an EMBL/GenBank/DDBJ whole genome shotgun (WGS) entry which is preliminary data.</text>
</comment>
<feature type="compositionally biased region" description="Low complexity" evidence="1">
    <location>
        <begin position="75"/>
        <end position="91"/>
    </location>
</feature>
<evidence type="ECO:0000256" key="1">
    <source>
        <dbReference type="SAM" id="MobiDB-lite"/>
    </source>
</evidence>
<feature type="compositionally biased region" description="Basic and acidic residues" evidence="1">
    <location>
        <begin position="33"/>
        <end position="49"/>
    </location>
</feature>
<evidence type="ECO:0000313" key="2">
    <source>
        <dbReference type="EMBL" id="TGO77611.1"/>
    </source>
</evidence>
<dbReference type="AlphaFoldDB" id="A0A4Z1JUT7"/>
<name>A0A4Z1JUT7_9HELO</name>
<reference evidence="2 3" key="1">
    <citation type="submission" date="2017-12" db="EMBL/GenBank/DDBJ databases">
        <title>Comparative genomics of Botrytis spp.</title>
        <authorList>
            <person name="Valero-Jimenez C.A."/>
            <person name="Tapia P."/>
            <person name="Veloso J."/>
            <person name="Silva-Moreno E."/>
            <person name="Staats M."/>
            <person name="Valdes J.H."/>
            <person name="Van Kan J.A.L."/>
        </authorList>
    </citation>
    <scope>NUCLEOTIDE SEQUENCE [LARGE SCALE GENOMIC DNA]</scope>
    <source>
        <strain evidence="2 3">Be9601</strain>
    </source>
</reference>
<gene>
    <name evidence="2" type="ORF">BELL_0098g00010</name>
</gene>
<dbReference type="OrthoDB" id="5218421at2759"/>
<feature type="compositionally biased region" description="Polar residues" evidence="1">
    <location>
        <begin position="1"/>
        <end position="13"/>
    </location>
</feature>
<keyword evidence="3" id="KW-1185">Reference proteome</keyword>
<organism evidence="2 3">
    <name type="scientific">Botrytis elliptica</name>
    <dbReference type="NCBI Taxonomy" id="278938"/>
    <lineage>
        <taxon>Eukaryota</taxon>
        <taxon>Fungi</taxon>
        <taxon>Dikarya</taxon>
        <taxon>Ascomycota</taxon>
        <taxon>Pezizomycotina</taxon>
        <taxon>Leotiomycetes</taxon>
        <taxon>Helotiales</taxon>
        <taxon>Sclerotiniaceae</taxon>
        <taxon>Botrytis</taxon>
    </lineage>
</organism>
<dbReference type="Proteomes" id="UP000297229">
    <property type="component" value="Unassembled WGS sequence"/>
</dbReference>
<evidence type="ECO:0000313" key="3">
    <source>
        <dbReference type="Proteomes" id="UP000297229"/>
    </source>
</evidence>
<sequence>MSSSTASYPSNGYMSHEEHESSPDAFSLFDYARSMHEHTRKQMEAADKSARRRSANSMASNTHATLRTGHDATTSMDSSSSSSGSSASESR</sequence>
<dbReference type="EMBL" id="PQXM01000098">
    <property type="protein sequence ID" value="TGO77611.1"/>
    <property type="molecule type" value="Genomic_DNA"/>
</dbReference>
<proteinExistence type="predicted"/>
<accession>A0A4Z1JUT7</accession>